<dbReference type="InterPro" id="IPR016163">
    <property type="entry name" value="Ald_DH_C"/>
</dbReference>
<dbReference type="RefSeq" id="XP_040719516.1">
    <property type="nucleotide sequence ID" value="XM_040855236.1"/>
</dbReference>
<dbReference type="OrthoDB" id="310895at2759"/>
<evidence type="ECO:0000256" key="2">
    <source>
        <dbReference type="ARBA" id="ARBA00023002"/>
    </source>
</evidence>
<evidence type="ECO:0000313" key="9">
    <source>
        <dbReference type="Proteomes" id="UP000193689"/>
    </source>
</evidence>
<dbReference type="STRING" id="1141098.A0A1Y2EE78"/>
<evidence type="ECO:0000256" key="5">
    <source>
        <dbReference type="PROSITE-ProRule" id="PRU10007"/>
    </source>
</evidence>
<dbReference type="EMBL" id="MCFJ01000002">
    <property type="protein sequence ID" value="ORY69566.1"/>
    <property type="molecule type" value="Genomic_DNA"/>
</dbReference>
<evidence type="ECO:0000259" key="7">
    <source>
        <dbReference type="Pfam" id="PF00171"/>
    </source>
</evidence>
<dbReference type="PANTHER" id="PTHR11699">
    <property type="entry name" value="ALDEHYDE DEHYDROGENASE-RELATED"/>
    <property type="match status" value="1"/>
</dbReference>
<dbReference type="InParanoid" id="A0A1Y2EE78"/>
<gene>
    <name evidence="8" type="ORF">BCR38DRAFT_333528</name>
</gene>
<dbReference type="Gene3D" id="3.40.605.10">
    <property type="entry name" value="Aldehyde Dehydrogenase, Chain A, domain 1"/>
    <property type="match status" value="1"/>
</dbReference>
<dbReference type="InterPro" id="IPR016162">
    <property type="entry name" value="Ald_DH_N"/>
</dbReference>
<keyword evidence="2 6" id="KW-0560">Oxidoreductase</keyword>
<dbReference type="SUPFAM" id="SSF53720">
    <property type="entry name" value="ALDH-like"/>
    <property type="match status" value="1"/>
</dbReference>
<dbReference type="GeneID" id="63771448"/>
<comment type="catalytic activity">
    <reaction evidence="4">
        <text>an aldehyde + NAD(+) + H2O = a carboxylate + NADH + 2 H(+)</text>
        <dbReference type="Rhea" id="RHEA:16185"/>
        <dbReference type="ChEBI" id="CHEBI:15377"/>
        <dbReference type="ChEBI" id="CHEBI:15378"/>
        <dbReference type="ChEBI" id="CHEBI:17478"/>
        <dbReference type="ChEBI" id="CHEBI:29067"/>
        <dbReference type="ChEBI" id="CHEBI:57540"/>
        <dbReference type="ChEBI" id="CHEBI:57945"/>
        <dbReference type="EC" id="1.2.1.3"/>
    </reaction>
</comment>
<dbReference type="FunFam" id="3.40.605.10:FF:000050">
    <property type="entry name" value="Aldehyde dehydrogenase, mitochondrial"/>
    <property type="match status" value="1"/>
</dbReference>
<evidence type="ECO:0000256" key="3">
    <source>
        <dbReference type="ARBA" id="ARBA00024226"/>
    </source>
</evidence>
<reference evidence="8 9" key="1">
    <citation type="submission" date="2016-07" db="EMBL/GenBank/DDBJ databases">
        <title>Pervasive Adenine N6-methylation of Active Genes in Fungi.</title>
        <authorList>
            <consortium name="DOE Joint Genome Institute"/>
            <person name="Mondo S.J."/>
            <person name="Dannebaum R.O."/>
            <person name="Kuo R.C."/>
            <person name="Labutti K."/>
            <person name="Haridas S."/>
            <person name="Kuo A."/>
            <person name="Salamov A."/>
            <person name="Ahrendt S.R."/>
            <person name="Lipzen A."/>
            <person name="Sullivan W."/>
            <person name="Andreopoulos W.B."/>
            <person name="Clum A."/>
            <person name="Lindquist E."/>
            <person name="Daum C."/>
            <person name="Ramamoorthy G.K."/>
            <person name="Gryganskyi A."/>
            <person name="Culley D."/>
            <person name="Magnuson J.K."/>
            <person name="James T.Y."/>
            <person name="O'Malley M.A."/>
            <person name="Stajich J.E."/>
            <person name="Spatafora J.W."/>
            <person name="Visel A."/>
            <person name="Grigoriev I.V."/>
        </authorList>
    </citation>
    <scope>NUCLEOTIDE SEQUENCE [LARGE SCALE GENOMIC DNA]</scope>
    <source>
        <strain evidence="8 9">CBS 129021</strain>
    </source>
</reference>
<dbReference type="FunFam" id="3.40.309.10:FF:000012">
    <property type="entry name" value="Betaine aldehyde dehydrogenase"/>
    <property type="match status" value="1"/>
</dbReference>
<evidence type="ECO:0000256" key="4">
    <source>
        <dbReference type="ARBA" id="ARBA00049194"/>
    </source>
</evidence>
<comment type="caution">
    <text evidence="8">The sequence shown here is derived from an EMBL/GenBank/DDBJ whole genome shotgun (WGS) entry which is preliminary data.</text>
</comment>
<dbReference type="PROSITE" id="PS00687">
    <property type="entry name" value="ALDEHYDE_DEHYDR_GLU"/>
    <property type="match status" value="1"/>
</dbReference>
<dbReference type="Pfam" id="PF00171">
    <property type="entry name" value="Aldedh"/>
    <property type="match status" value="1"/>
</dbReference>
<dbReference type="InterPro" id="IPR016161">
    <property type="entry name" value="Ald_DH/histidinol_DH"/>
</dbReference>
<name>A0A1Y2EE78_9PEZI</name>
<dbReference type="GO" id="GO:0004029">
    <property type="term" value="F:aldehyde dehydrogenase (NAD+) activity"/>
    <property type="evidence" value="ECO:0007669"/>
    <property type="project" value="UniProtKB-EC"/>
</dbReference>
<dbReference type="EC" id="1.2.1.3" evidence="3"/>
<accession>A0A1Y2EE78</accession>
<keyword evidence="9" id="KW-1185">Reference proteome</keyword>
<evidence type="ECO:0000256" key="1">
    <source>
        <dbReference type="ARBA" id="ARBA00009986"/>
    </source>
</evidence>
<evidence type="ECO:0000313" key="8">
    <source>
        <dbReference type="EMBL" id="ORY69566.1"/>
    </source>
</evidence>
<dbReference type="InterPro" id="IPR015590">
    <property type="entry name" value="Aldehyde_DH_dom"/>
</dbReference>
<feature type="active site" evidence="5">
    <location>
        <position position="255"/>
    </location>
</feature>
<dbReference type="Proteomes" id="UP000193689">
    <property type="component" value="Unassembled WGS sequence"/>
</dbReference>
<organism evidence="8 9">
    <name type="scientific">Pseudomassariella vexata</name>
    <dbReference type="NCBI Taxonomy" id="1141098"/>
    <lineage>
        <taxon>Eukaryota</taxon>
        <taxon>Fungi</taxon>
        <taxon>Dikarya</taxon>
        <taxon>Ascomycota</taxon>
        <taxon>Pezizomycotina</taxon>
        <taxon>Sordariomycetes</taxon>
        <taxon>Xylariomycetidae</taxon>
        <taxon>Amphisphaeriales</taxon>
        <taxon>Pseudomassariaceae</taxon>
        <taxon>Pseudomassariella</taxon>
    </lineage>
</organism>
<comment type="similarity">
    <text evidence="1 6">Belongs to the aldehyde dehydrogenase family.</text>
</comment>
<sequence>NGVKWTQPLGQFINNEYVSSSGTDTIPTINPVTEEEICAPQAATQEDVNKAVKAARAAFHAPSWKRITGTERAVFLNKLADLIEEHKEVLATIETVDTGRPYLQNLHLSISIATALFRYYAGWADKIHGQTMDCGPDKLAYTIKTPVGVVGQIIPWNVNMPSFCAKIAPALACGNTIVLKLAEAAPLVGLYMCQLIKQAGFPPGVINVLNGSGRDIGTAIASHMDIDKISFTGSTATGKEILRLAASNLKSVTLETGGKSPAVIFDDADLDNAVLWTHIGIMTNAGQICYGNSRIFVQEGIYANFLEKFRGQVEKVSVLGDPWEQTTFQGPQVSRVQYERVLEFIQSGKDEGAKVYMGGQPVSLDGKGFFVEPTVFTDVKPHMNIYREEIFGPCVVIVPFHTEKEVLEMANDTIYG</sequence>
<protein>
    <recommendedName>
        <fullName evidence="3">aldehyde dehydrogenase (NAD(+))</fullName>
        <ecNumber evidence="3">1.2.1.3</ecNumber>
    </recommendedName>
</protein>
<dbReference type="AlphaFoldDB" id="A0A1Y2EE78"/>
<dbReference type="Gene3D" id="3.40.309.10">
    <property type="entry name" value="Aldehyde Dehydrogenase, Chain A, domain 2"/>
    <property type="match status" value="1"/>
</dbReference>
<feature type="non-terminal residue" evidence="8">
    <location>
        <position position="1"/>
    </location>
</feature>
<dbReference type="InterPro" id="IPR029510">
    <property type="entry name" value="Ald_DH_CS_GLU"/>
</dbReference>
<feature type="domain" description="Aldehyde dehydrogenase" evidence="7">
    <location>
        <begin position="18"/>
        <end position="416"/>
    </location>
</feature>
<proteinExistence type="inferred from homology"/>
<evidence type="ECO:0000256" key="6">
    <source>
        <dbReference type="RuleBase" id="RU003345"/>
    </source>
</evidence>